<evidence type="ECO:0000313" key="5">
    <source>
        <dbReference type="EMBL" id="ACK78376.1"/>
    </source>
</evidence>
<dbReference type="SMART" id="SM00530">
    <property type="entry name" value="HTH_XRE"/>
    <property type="match status" value="1"/>
</dbReference>
<evidence type="ECO:0000259" key="4">
    <source>
        <dbReference type="PROSITE" id="PS50943"/>
    </source>
</evidence>
<evidence type="ECO:0000256" key="1">
    <source>
        <dbReference type="ARBA" id="ARBA00023015"/>
    </source>
</evidence>
<dbReference type="MEROPS" id="S24.005"/>
<keyword evidence="6" id="KW-1185">Reference proteome</keyword>
<evidence type="ECO:0000256" key="2">
    <source>
        <dbReference type="ARBA" id="ARBA00023125"/>
    </source>
</evidence>
<dbReference type="InterPro" id="IPR039418">
    <property type="entry name" value="LexA-like"/>
</dbReference>
<dbReference type="Gene3D" id="2.10.109.10">
    <property type="entry name" value="Umud Fragment, subunit A"/>
    <property type="match status" value="1"/>
</dbReference>
<dbReference type="InterPro" id="IPR010982">
    <property type="entry name" value="Lambda_DNA-bd_dom_sf"/>
</dbReference>
<dbReference type="InterPro" id="IPR036286">
    <property type="entry name" value="LexA/Signal_pep-like_sf"/>
</dbReference>
<dbReference type="CDD" id="cd00093">
    <property type="entry name" value="HTH_XRE"/>
    <property type="match status" value="1"/>
</dbReference>
<reference evidence="5 6" key="1">
    <citation type="journal article" date="2008" name="BMC Genomics">
        <title>Acidithiobacillus ferrooxidans metabolism: from genome sequence to industrial applications.</title>
        <authorList>
            <person name="Valdes J."/>
            <person name="Pedroso I."/>
            <person name="Quatrini R."/>
            <person name="Dodson R.J."/>
            <person name="Tettelin H."/>
            <person name="Blake R.II."/>
            <person name="Eisen J.A."/>
            <person name="Holmes D.S."/>
        </authorList>
    </citation>
    <scope>NUCLEOTIDE SEQUENCE [LARGE SCALE GENOMIC DNA]</scope>
    <source>
        <strain evidence="6">ATCC 23270 / DSM 14882 / CIP 104768 / NCIMB 8455</strain>
    </source>
</reference>
<dbReference type="eggNOG" id="COG2932">
    <property type="taxonomic scope" value="Bacteria"/>
</dbReference>
<dbReference type="Proteomes" id="UP000001362">
    <property type="component" value="Chromosome"/>
</dbReference>
<dbReference type="Pfam" id="PF12844">
    <property type="entry name" value="HTH_19"/>
    <property type="match status" value="1"/>
</dbReference>
<keyword evidence="3" id="KW-0804">Transcription</keyword>
<dbReference type="PANTHER" id="PTHR40661:SF3">
    <property type="entry name" value="FELS-1 PROPHAGE TRANSCRIPTIONAL REGULATOR"/>
    <property type="match status" value="1"/>
</dbReference>
<dbReference type="InterPro" id="IPR001387">
    <property type="entry name" value="Cro/C1-type_HTH"/>
</dbReference>
<dbReference type="InterPro" id="IPR015927">
    <property type="entry name" value="Peptidase_S24_S26A/B/C"/>
</dbReference>
<dbReference type="STRING" id="243159.AFE_0998"/>
<keyword evidence="1" id="KW-0805">Transcription regulation</keyword>
<dbReference type="PANTHER" id="PTHR40661">
    <property type="match status" value="1"/>
</dbReference>
<evidence type="ECO:0000313" key="6">
    <source>
        <dbReference type="Proteomes" id="UP000001362"/>
    </source>
</evidence>
<gene>
    <name evidence="5" type="ordered locus">AFE_0998</name>
</gene>
<dbReference type="EMBL" id="CP001219">
    <property type="protein sequence ID" value="ACK78376.1"/>
    <property type="molecule type" value="Genomic_DNA"/>
</dbReference>
<protein>
    <submittedName>
        <fullName evidence="5">Transcriptional regulator, putative</fullName>
    </submittedName>
</protein>
<accession>B7J7H3</accession>
<dbReference type="HOGENOM" id="CLU_066192_1_2_6"/>
<dbReference type="Pfam" id="PF00717">
    <property type="entry name" value="Peptidase_S24"/>
    <property type="match status" value="1"/>
</dbReference>
<dbReference type="SUPFAM" id="SSF51306">
    <property type="entry name" value="LexA/Signal peptidase"/>
    <property type="match status" value="1"/>
</dbReference>
<dbReference type="GO" id="GO:0003677">
    <property type="term" value="F:DNA binding"/>
    <property type="evidence" value="ECO:0007669"/>
    <property type="project" value="UniProtKB-KW"/>
</dbReference>
<dbReference type="PaxDb" id="243159-AFE_0998"/>
<sequence length="243" mass="27202">MELHERIKFAIKQSGFTQNALAEKLGISRGSISQWVSGNIATRTVPSRENLFRLAELSGVPIEWLWSGRESAAHKPQKPEGSLSVSEYQDEEGLGDGEVEIPALNLQVGAGSRIVCETIQEERKFRYARSWLQKYGLDSKYLFRVRVYGDSMEPYIKNGAWITVDKSRTNIQNGKIYVLRSGEEIQVKALFKRPDSGIIIRSNNPAYPDVQVSATDMEHIAIIGEVIEFSVTLISPIKNGSTI</sequence>
<dbReference type="Gene3D" id="1.10.260.40">
    <property type="entry name" value="lambda repressor-like DNA-binding domains"/>
    <property type="match status" value="1"/>
</dbReference>
<dbReference type="AlphaFoldDB" id="B7J7H3"/>
<dbReference type="eggNOG" id="COG1396">
    <property type="taxonomic scope" value="Bacteria"/>
</dbReference>
<dbReference type="CDD" id="cd06529">
    <property type="entry name" value="S24_LexA-like"/>
    <property type="match status" value="1"/>
</dbReference>
<dbReference type="PROSITE" id="PS50943">
    <property type="entry name" value="HTH_CROC1"/>
    <property type="match status" value="1"/>
</dbReference>
<name>B7J7H3_ACIF2</name>
<feature type="domain" description="HTH cro/C1-type" evidence="4">
    <location>
        <begin position="7"/>
        <end position="65"/>
    </location>
</feature>
<proteinExistence type="predicted"/>
<organism evidence="5 6">
    <name type="scientific">Acidithiobacillus ferrooxidans (strain ATCC 23270 / DSM 14882 / CIP 104768 / NCIMB 8455)</name>
    <name type="common">Ferrobacillus ferrooxidans (strain ATCC 23270)</name>
    <dbReference type="NCBI Taxonomy" id="243159"/>
    <lineage>
        <taxon>Bacteria</taxon>
        <taxon>Pseudomonadati</taxon>
        <taxon>Pseudomonadota</taxon>
        <taxon>Acidithiobacillia</taxon>
        <taxon>Acidithiobacillales</taxon>
        <taxon>Acidithiobacillaceae</taxon>
        <taxon>Acidithiobacillus</taxon>
    </lineage>
</organism>
<dbReference type="SUPFAM" id="SSF47413">
    <property type="entry name" value="lambda repressor-like DNA-binding domains"/>
    <property type="match status" value="1"/>
</dbReference>
<dbReference type="KEGG" id="afr:AFE_0998"/>
<evidence type="ECO:0000256" key="3">
    <source>
        <dbReference type="ARBA" id="ARBA00023163"/>
    </source>
</evidence>
<keyword evidence="2" id="KW-0238">DNA-binding</keyword>